<keyword evidence="1" id="KW-0175">Coiled coil</keyword>
<organism evidence="2">
    <name type="scientific">marine sediment metagenome</name>
    <dbReference type="NCBI Taxonomy" id="412755"/>
    <lineage>
        <taxon>unclassified sequences</taxon>
        <taxon>metagenomes</taxon>
        <taxon>ecological metagenomes</taxon>
    </lineage>
</organism>
<name>X1I170_9ZZZZ</name>
<reference evidence="2" key="1">
    <citation type="journal article" date="2014" name="Front. Microbiol.">
        <title>High frequency of phylogenetically diverse reductive dehalogenase-homologous genes in deep subseafloor sedimentary metagenomes.</title>
        <authorList>
            <person name="Kawai M."/>
            <person name="Futagami T."/>
            <person name="Toyoda A."/>
            <person name="Takaki Y."/>
            <person name="Nishi S."/>
            <person name="Hori S."/>
            <person name="Arai W."/>
            <person name="Tsubouchi T."/>
            <person name="Morono Y."/>
            <person name="Uchiyama I."/>
            <person name="Ito T."/>
            <person name="Fujiyama A."/>
            <person name="Inagaki F."/>
            <person name="Takami H."/>
        </authorList>
    </citation>
    <scope>NUCLEOTIDE SEQUENCE</scope>
    <source>
        <strain evidence="2">Expedition CK06-06</strain>
    </source>
</reference>
<accession>X1I170</accession>
<feature type="coiled-coil region" evidence="1">
    <location>
        <begin position="17"/>
        <end position="44"/>
    </location>
</feature>
<feature type="non-terminal residue" evidence="2">
    <location>
        <position position="1"/>
    </location>
</feature>
<sequence length="66" mass="8007">DGLRPKVDAAYSLFQEHENHEKYLKKLTKKADEILDEMKEKFEELYKSGYYTKEQKRKIRKEGLIK</sequence>
<proteinExistence type="predicted"/>
<evidence type="ECO:0000313" key="2">
    <source>
        <dbReference type="EMBL" id="GAH76156.1"/>
    </source>
</evidence>
<evidence type="ECO:0000256" key="1">
    <source>
        <dbReference type="SAM" id="Coils"/>
    </source>
</evidence>
<gene>
    <name evidence="2" type="ORF">S03H2_44414</name>
</gene>
<comment type="caution">
    <text evidence="2">The sequence shown here is derived from an EMBL/GenBank/DDBJ whole genome shotgun (WGS) entry which is preliminary data.</text>
</comment>
<protein>
    <submittedName>
        <fullName evidence="2">Uncharacterized protein</fullName>
    </submittedName>
</protein>
<dbReference type="EMBL" id="BARU01027770">
    <property type="protein sequence ID" value="GAH76156.1"/>
    <property type="molecule type" value="Genomic_DNA"/>
</dbReference>
<dbReference type="AlphaFoldDB" id="X1I170"/>